<proteinExistence type="predicted"/>
<dbReference type="Gene3D" id="3.40.640.10">
    <property type="entry name" value="Type I PLP-dependent aspartate aminotransferase-like (Major domain)"/>
    <property type="match status" value="1"/>
</dbReference>
<dbReference type="InterPro" id="IPR015422">
    <property type="entry name" value="PyrdxlP-dep_Trfase_small"/>
</dbReference>
<dbReference type="Proteomes" id="UP000076512">
    <property type="component" value="Unassembled WGS sequence"/>
</dbReference>
<sequence>MLVTRGPADRQKPTAGTALAIPPLAELRERRSAKWRTFAVDVLPLLMAEMDLPLAEPVVREAVERSDTGYAAPTFDLADTVRGYAERAWGWRIYAGQMRMFATDPDRGRAPHCRRPLTRQRPTIDPEQET</sequence>
<accession>A0A164NS16</accession>
<dbReference type="STRING" id="455432.AWN90_21575"/>
<comment type="caution">
    <text evidence="2">The sequence shown here is derived from an EMBL/GenBank/DDBJ whole genome shotgun (WGS) entry which is preliminary data.</text>
</comment>
<name>A0A164NS16_9NOCA</name>
<feature type="region of interest" description="Disordered" evidence="1">
    <location>
        <begin position="104"/>
        <end position="130"/>
    </location>
</feature>
<evidence type="ECO:0000313" key="2">
    <source>
        <dbReference type="EMBL" id="KZM74659.1"/>
    </source>
</evidence>
<evidence type="ECO:0000256" key="1">
    <source>
        <dbReference type="SAM" id="MobiDB-lite"/>
    </source>
</evidence>
<dbReference type="EMBL" id="LWGR01000004">
    <property type="protein sequence ID" value="KZM74659.1"/>
    <property type="molecule type" value="Genomic_DNA"/>
</dbReference>
<keyword evidence="3" id="KW-1185">Reference proteome</keyword>
<organism evidence="2 3">
    <name type="scientific">Nocardia terpenica</name>
    <dbReference type="NCBI Taxonomy" id="455432"/>
    <lineage>
        <taxon>Bacteria</taxon>
        <taxon>Bacillati</taxon>
        <taxon>Actinomycetota</taxon>
        <taxon>Actinomycetes</taxon>
        <taxon>Mycobacteriales</taxon>
        <taxon>Nocardiaceae</taxon>
        <taxon>Nocardia</taxon>
    </lineage>
</organism>
<dbReference type="AlphaFoldDB" id="A0A164NS16"/>
<gene>
    <name evidence="2" type="ORF">AWN90_21575</name>
</gene>
<reference evidence="2 3" key="1">
    <citation type="submission" date="2016-04" db="EMBL/GenBank/DDBJ databases">
        <authorList>
            <person name="Evans L.H."/>
            <person name="Alamgir A."/>
            <person name="Owens N."/>
            <person name="Weber N.D."/>
            <person name="Virtaneva K."/>
            <person name="Barbian K."/>
            <person name="Babar A."/>
            <person name="Rosenke K."/>
        </authorList>
    </citation>
    <scope>NUCLEOTIDE SEQUENCE [LARGE SCALE GENOMIC DNA]</scope>
    <source>
        <strain evidence="2 3">IFM 0406</strain>
    </source>
</reference>
<protein>
    <submittedName>
        <fullName evidence="2">Uncharacterized protein</fullName>
    </submittedName>
</protein>
<evidence type="ECO:0000313" key="3">
    <source>
        <dbReference type="Proteomes" id="UP000076512"/>
    </source>
</evidence>
<dbReference type="InterPro" id="IPR015421">
    <property type="entry name" value="PyrdxlP-dep_Trfase_major"/>
</dbReference>
<dbReference type="Gene3D" id="3.90.1150.10">
    <property type="entry name" value="Aspartate Aminotransferase, domain 1"/>
    <property type="match status" value="1"/>
</dbReference>